<dbReference type="AlphaFoldDB" id="A0A2W4ZHY9"/>
<evidence type="ECO:0000313" key="2">
    <source>
        <dbReference type="EMBL" id="PZO81296.1"/>
    </source>
</evidence>
<dbReference type="EMBL" id="QFNK01000309">
    <property type="protein sequence ID" value="PZO81296.1"/>
    <property type="molecule type" value="Genomic_DNA"/>
</dbReference>
<feature type="domain" description="HTH cro/C1-type" evidence="1">
    <location>
        <begin position="19"/>
        <end position="73"/>
    </location>
</feature>
<dbReference type="InterPro" id="IPR010982">
    <property type="entry name" value="Lambda_DNA-bd_dom_sf"/>
</dbReference>
<reference evidence="2 3" key="1">
    <citation type="submission" date="2017-08" db="EMBL/GenBank/DDBJ databases">
        <title>Infants hospitalized years apart are colonized by the same room-sourced microbial strains.</title>
        <authorList>
            <person name="Brooks B."/>
            <person name="Olm M.R."/>
            <person name="Firek B.A."/>
            <person name="Baker R."/>
            <person name="Thomas B.C."/>
            <person name="Morowitz M.J."/>
            <person name="Banfield J.F."/>
        </authorList>
    </citation>
    <scope>NUCLEOTIDE SEQUENCE [LARGE SCALE GENOMIC DNA]</scope>
    <source>
        <strain evidence="2">S2_018_000_R2_104</strain>
    </source>
</reference>
<dbReference type="PROSITE" id="PS50943">
    <property type="entry name" value="HTH_CROC1"/>
    <property type="match status" value="1"/>
</dbReference>
<dbReference type="GO" id="GO:0003677">
    <property type="term" value="F:DNA binding"/>
    <property type="evidence" value="ECO:0007669"/>
    <property type="project" value="InterPro"/>
</dbReference>
<dbReference type="Proteomes" id="UP000249557">
    <property type="component" value="Unassembled WGS sequence"/>
</dbReference>
<name>A0A2W4ZHY9_9BACT</name>
<proteinExistence type="predicted"/>
<dbReference type="SMART" id="SM00530">
    <property type="entry name" value="HTH_XRE"/>
    <property type="match status" value="1"/>
</dbReference>
<gene>
    <name evidence="2" type="ORF">DI626_10950</name>
</gene>
<dbReference type="Gene3D" id="1.10.260.40">
    <property type="entry name" value="lambda repressor-like DNA-binding domains"/>
    <property type="match status" value="1"/>
</dbReference>
<protein>
    <recommendedName>
        <fullName evidence="1">HTH cro/C1-type domain-containing protein</fullName>
    </recommendedName>
</protein>
<sequence length="130" mass="14984">MKQISFDKDEFKKQLRLKVAVLRTQHGYTLDHVAQEIGLTYSQVHNHETGASNIYPHHIVSYAILYNKPVSFFFGYDEEDDLAEIARDKRNILIAAEIAQMQDDLKIGMFQLSKVINNAFKKRQQGEQAA</sequence>
<dbReference type="InterPro" id="IPR001387">
    <property type="entry name" value="Cro/C1-type_HTH"/>
</dbReference>
<accession>A0A2W4ZHY9</accession>
<dbReference type="SUPFAM" id="SSF47413">
    <property type="entry name" value="lambda repressor-like DNA-binding domains"/>
    <property type="match status" value="1"/>
</dbReference>
<comment type="caution">
    <text evidence="2">The sequence shown here is derived from an EMBL/GenBank/DDBJ whole genome shotgun (WGS) entry which is preliminary data.</text>
</comment>
<evidence type="ECO:0000313" key="3">
    <source>
        <dbReference type="Proteomes" id="UP000249557"/>
    </source>
</evidence>
<organism evidence="2 3">
    <name type="scientific">Micavibrio aeruginosavorus</name>
    <dbReference type="NCBI Taxonomy" id="349221"/>
    <lineage>
        <taxon>Bacteria</taxon>
        <taxon>Pseudomonadati</taxon>
        <taxon>Bdellovibrionota</taxon>
        <taxon>Bdellovibrionia</taxon>
        <taxon>Bdellovibrionales</taxon>
        <taxon>Pseudobdellovibrionaceae</taxon>
        <taxon>Micavibrio</taxon>
    </lineage>
</organism>
<evidence type="ECO:0000259" key="1">
    <source>
        <dbReference type="PROSITE" id="PS50943"/>
    </source>
</evidence>